<dbReference type="SMART" id="SM00544">
    <property type="entry name" value="MA3"/>
    <property type="match status" value="1"/>
</dbReference>
<keyword evidence="7" id="KW-1185">Reference proteome</keyword>
<dbReference type="Pfam" id="PF02847">
    <property type="entry name" value="MA3"/>
    <property type="match status" value="1"/>
</dbReference>
<dbReference type="InterPro" id="IPR016024">
    <property type="entry name" value="ARM-type_fold"/>
</dbReference>
<evidence type="ECO:0000256" key="2">
    <source>
        <dbReference type="ARBA" id="ARBA00022540"/>
    </source>
</evidence>
<dbReference type="STRING" id="554065.E1Z8F6"/>
<dbReference type="OMA" id="QALWSEM"/>
<evidence type="ECO:0000256" key="4">
    <source>
        <dbReference type="SAM" id="MobiDB-lite"/>
    </source>
</evidence>
<dbReference type="InterPro" id="IPR003891">
    <property type="entry name" value="Initiation_fac_eIF4g_MI"/>
</dbReference>
<dbReference type="EMBL" id="GL433838">
    <property type="protein sequence ID" value="EFN58083.1"/>
    <property type="molecule type" value="Genomic_DNA"/>
</dbReference>
<reference evidence="6 7" key="1">
    <citation type="journal article" date="2010" name="Plant Cell">
        <title>The Chlorella variabilis NC64A genome reveals adaptation to photosymbiosis, coevolution with viruses, and cryptic sex.</title>
        <authorList>
            <person name="Blanc G."/>
            <person name="Duncan G."/>
            <person name="Agarkova I."/>
            <person name="Borodovsky M."/>
            <person name="Gurnon J."/>
            <person name="Kuo A."/>
            <person name="Lindquist E."/>
            <person name="Lucas S."/>
            <person name="Pangilinan J."/>
            <person name="Polle J."/>
            <person name="Salamov A."/>
            <person name="Terry A."/>
            <person name="Yamada T."/>
            <person name="Dunigan D.D."/>
            <person name="Grigoriev I.V."/>
            <person name="Claverie J.M."/>
            <person name="Van Etten J.L."/>
        </authorList>
    </citation>
    <scope>NUCLEOTIDE SEQUENCE [LARGE SCALE GENOMIC DNA]</scope>
    <source>
        <strain evidence="6 7">NC64A</strain>
    </source>
</reference>
<accession>E1Z8F6</accession>
<dbReference type="GeneID" id="17357493"/>
<dbReference type="InParanoid" id="E1Z8F6"/>
<dbReference type="AlphaFoldDB" id="E1Z8F6"/>
<evidence type="ECO:0000259" key="5">
    <source>
        <dbReference type="PROSITE" id="PS51366"/>
    </source>
</evidence>
<dbReference type="KEGG" id="cvr:CHLNCDRAFT_142387"/>
<gene>
    <name evidence="6" type="ORF">CHLNCDRAFT_142387</name>
</gene>
<name>E1Z8F6_CHLVA</name>
<dbReference type="PANTHER" id="PTHR23253">
    <property type="entry name" value="EUKARYOTIC TRANSLATION INITIATION FACTOR 4 GAMMA"/>
    <property type="match status" value="1"/>
</dbReference>
<protein>
    <recommendedName>
        <fullName evidence="5">MI domain-containing protein</fullName>
    </recommendedName>
</protein>
<dbReference type="PANTHER" id="PTHR23253:SF9">
    <property type="entry name" value="EUKARYOTIC TRANSLATION INITIATION FACTOR 4 GAMMA 2"/>
    <property type="match status" value="1"/>
</dbReference>
<dbReference type="FunCoup" id="E1Z8F6">
    <property type="interactions" value="1602"/>
</dbReference>
<dbReference type="eggNOG" id="KOG0401">
    <property type="taxonomic scope" value="Eukaryota"/>
</dbReference>
<dbReference type="Pfam" id="PF02854">
    <property type="entry name" value="MIF4G"/>
    <property type="match status" value="1"/>
</dbReference>
<keyword evidence="2" id="KW-0396">Initiation factor</keyword>
<dbReference type="Gene3D" id="1.25.40.180">
    <property type="match status" value="2"/>
</dbReference>
<feature type="domain" description="MI" evidence="5">
    <location>
        <begin position="539"/>
        <end position="662"/>
    </location>
</feature>
<dbReference type="PROSITE" id="PS51366">
    <property type="entry name" value="MI"/>
    <property type="match status" value="1"/>
</dbReference>
<comment type="similarity">
    <text evidence="1">Belongs to the eukaryotic initiation factor 4G family.</text>
</comment>
<dbReference type="RefSeq" id="XP_005850185.1">
    <property type="nucleotide sequence ID" value="XM_005850123.1"/>
</dbReference>
<dbReference type="SMART" id="SM00543">
    <property type="entry name" value="MIF4G"/>
    <property type="match status" value="1"/>
</dbReference>
<organism evidence="7">
    <name type="scientific">Chlorella variabilis</name>
    <name type="common">Green alga</name>
    <dbReference type="NCBI Taxonomy" id="554065"/>
    <lineage>
        <taxon>Eukaryota</taxon>
        <taxon>Viridiplantae</taxon>
        <taxon>Chlorophyta</taxon>
        <taxon>core chlorophytes</taxon>
        <taxon>Trebouxiophyceae</taxon>
        <taxon>Chlorellales</taxon>
        <taxon>Chlorellaceae</taxon>
        <taxon>Chlorella clade</taxon>
        <taxon>Chlorella</taxon>
    </lineage>
</organism>
<feature type="region of interest" description="Disordered" evidence="4">
    <location>
        <begin position="94"/>
        <end position="166"/>
    </location>
</feature>
<feature type="compositionally biased region" description="Low complexity" evidence="4">
    <location>
        <begin position="128"/>
        <end position="151"/>
    </location>
</feature>
<dbReference type="GO" id="GO:0003729">
    <property type="term" value="F:mRNA binding"/>
    <property type="evidence" value="ECO:0007669"/>
    <property type="project" value="TreeGrafter"/>
</dbReference>
<dbReference type="GO" id="GO:0016281">
    <property type="term" value="C:eukaryotic translation initiation factor 4F complex"/>
    <property type="evidence" value="ECO:0007669"/>
    <property type="project" value="TreeGrafter"/>
</dbReference>
<dbReference type="OrthoDB" id="514777at2759"/>
<evidence type="ECO:0000256" key="3">
    <source>
        <dbReference type="ARBA" id="ARBA00022917"/>
    </source>
</evidence>
<dbReference type="GO" id="GO:0003743">
    <property type="term" value="F:translation initiation factor activity"/>
    <property type="evidence" value="ECO:0007669"/>
    <property type="project" value="UniProtKB-KW"/>
</dbReference>
<feature type="compositionally biased region" description="Basic and acidic residues" evidence="4">
    <location>
        <begin position="283"/>
        <end position="301"/>
    </location>
</feature>
<dbReference type="Proteomes" id="UP000008141">
    <property type="component" value="Unassembled WGS sequence"/>
</dbReference>
<sequence length="731" mass="78509">MAALDADSISLRPLSLRPGGANPFAGFAKGAGVGLKNKTVSTNPPEERKKKAPGEIIRYSRDFLMKFVQKYNRVPQELQYSNSDILLAADDPGREQQQQLLQRVAADEADERDWRSRTTLPPGPAPAPAAAGGQQQQQQQQQPGWRPDQQPGMPPPSGGAEAAKIQKATDIGRTAWHAGVATEGVEQTLRKVKGILNKLTPEKFERLLSQLIPMVSGYEVLQGTIRQVFENAVQQPTFVAMYADLCRELDAALPEFHAPGEDKPTGFKKMLANTCQEEYEATEEARKELKSLPAEERPDAERRAKQRLLGNIRLIAELFNKAQVNDRIMLLILADLLGGADNDPPEDSVEAVCELLSTAGAELQKSSKGKARLDAAFRQLERLSNASKVYASRIRFVMKDLLELRAQHWVARRETFTVRGGVVWLWPRGGVAAAAKKLDDIRSEAQAELGIVDVPIAGLDTLPGALPPLAAKRPEEVELFPAFKSSDAGWAVARGNKGEAAGGGKFSAFLGEYVAVASQAAEVAGPSGRAPRTDLSPEERESLGKSLFSDYLCSPDLEEAVGTAQELEAPGFMPKLVQIGLEKAFDAMTEREQTSLVDLLATLAARGVLGADDLKEGTAGLMEGLEDFALDIPAAPRLLGRLLGAAAAGGLLGLDWVAGAVAPCESAEPRRAFLAAALKAAQEAGGDERVAALCQEGKLDLQQLLAFDPEFDGDMPPAADFLQQQGLGALA</sequence>
<dbReference type="InterPro" id="IPR003890">
    <property type="entry name" value="MIF4G-like_typ-3"/>
</dbReference>
<feature type="region of interest" description="Disordered" evidence="4">
    <location>
        <begin position="282"/>
        <end position="301"/>
    </location>
</feature>
<evidence type="ECO:0000313" key="7">
    <source>
        <dbReference type="Proteomes" id="UP000008141"/>
    </source>
</evidence>
<dbReference type="SUPFAM" id="SSF48371">
    <property type="entry name" value="ARM repeat"/>
    <property type="match status" value="2"/>
</dbReference>
<evidence type="ECO:0000256" key="1">
    <source>
        <dbReference type="ARBA" id="ARBA00005775"/>
    </source>
</evidence>
<evidence type="ECO:0000313" key="6">
    <source>
        <dbReference type="EMBL" id="EFN58083.1"/>
    </source>
</evidence>
<proteinExistence type="inferred from homology"/>
<keyword evidence="3" id="KW-0648">Protein biosynthesis</keyword>